<gene>
    <name evidence="2" type="ORF">FC23_GL000816</name>
</gene>
<accession>A0A0R1S2B7</accession>
<dbReference type="SUPFAM" id="SSF52799">
    <property type="entry name" value="(Phosphotyrosine protein) phosphatases II"/>
    <property type="match status" value="1"/>
</dbReference>
<sequence length="279" mass="32106">MYTNNIKESRGITLGIEFTNQLIDIVGGRNFRELGGYETISGKKIKYHKLLRTGNLANLTNEDLKYLTNYGVKYDIDFRTKREQDNEPDRVPEGASYEFTPVFSDDLTNSSKSIDALETESEKDPNFGFDHMLLAYDDMIHSQTAKEAYRRFFELLLSNKNDNEVVLFHCTAGKDRTGFGAILLLASLGVPLSKIREDYLLTNITTQDFVENLLNQEKAKGKSENILQSIRDIQTVHPEYFDFTIKRINEDFESINNYLRSEMKLSSADIMDLRQIYLA</sequence>
<comment type="similarity">
    <text evidence="1">Belongs to the protein-tyrosine phosphatase family.</text>
</comment>
<dbReference type="GO" id="GO:0004721">
    <property type="term" value="F:phosphoprotein phosphatase activity"/>
    <property type="evidence" value="ECO:0007669"/>
    <property type="project" value="InterPro"/>
</dbReference>
<evidence type="ECO:0000313" key="2">
    <source>
        <dbReference type="EMBL" id="KRL63247.1"/>
    </source>
</evidence>
<organism evidence="2 3">
    <name type="scientific">Lactobacillus psittaci DSM 15354</name>
    <dbReference type="NCBI Taxonomy" id="1122152"/>
    <lineage>
        <taxon>Bacteria</taxon>
        <taxon>Bacillati</taxon>
        <taxon>Bacillota</taxon>
        <taxon>Bacilli</taxon>
        <taxon>Lactobacillales</taxon>
        <taxon>Lactobacillaceae</taxon>
        <taxon>Lactobacillus</taxon>
    </lineage>
</organism>
<dbReference type="InterPro" id="IPR026893">
    <property type="entry name" value="Tyr/Ser_Pase_IphP-type"/>
</dbReference>
<reference evidence="2 3" key="1">
    <citation type="journal article" date="2015" name="Genome Announc.">
        <title>Expanding the biotechnology potential of lactobacilli through comparative genomics of 213 strains and associated genera.</title>
        <authorList>
            <person name="Sun Z."/>
            <person name="Harris H.M."/>
            <person name="McCann A."/>
            <person name="Guo C."/>
            <person name="Argimon S."/>
            <person name="Zhang W."/>
            <person name="Yang X."/>
            <person name="Jeffery I.B."/>
            <person name="Cooney J.C."/>
            <person name="Kagawa T.F."/>
            <person name="Liu W."/>
            <person name="Song Y."/>
            <person name="Salvetti E."/>
            <person name="Wrobel A."/>
            <person name="Rasinkangas P."/>
            <person name="Parkhill J."/>
            <person name="Rea M.C."/>
            <person name="O'Sullivan O."/>
            <person name="Ritari J."/>
            <person name="Douillard F.P."/>
            <person name="Paul Ross R."/>
            <person name="Yang R."/>
            <person name="Briner A.E."/>
            <person name="Felis G.E."/>
            <person name="de Vos W.M."/>
            <person name="Barrangou R."/>
            <person name="Klaenhammer T.R."/>
            <person name="Caufield P.W."/>
            <person name="Cui Y."/>
            <person name="Zhang H."/>
            <person name="O'Toole P.W."/>
        </authorList>
    </citation>
    <scope>NUCLEOTIDE SEQUENCE [LARGE SCALE GENOMIC DNA]</scope>
    <source>
        <strain evidence="2 3">DSM 15354</strain>
    </source>
</reference>
<dbReference type="Pfam" id="PF13350">
    <property type="entry name" value="Y_phosphatase3"/>
    <property type="match status" value="1"/>
</dbReference>
<evidence type="ECO:0000313" key="3">
    <source>
        <dbReference type="Proteomes" id="UP000051931"/>
    </source>
</evidence>
<dbReference type="AlphaFoldDB" id="A0A0R1S2B7"/>
<dbReference type="PANTHER" id="PTHR31126:SF1">
    <property type="entry name" value="TYROSINE SPECIFIC PROTEIN PHOSPHATASES DOMAIN-CONTAINING PROTEIN"/>
    <property type="match status" value="1"/>
</dbReference>
<keyword evidence="3" id="KW-1185">Reference proteome</keyword>
<dbReference type="EMBL" id="AZFB01000004">
    <property type="protein sequence ID" value="KRL63247.1"/>
    <property type="molecule type" value="Genomic_DNA"/>
</dbReference>
<comment type="caution">
    <text evidence="2">The sequence shown here is derived from an EMBL/GenBank/DDBJ whole genome shotgun (WGS) entry which is preliminary data.</text>
</comment>
<evidence type="ECO:0000256" key="1">
    <source>
        <dbReference type="ARBA" id="ARBA00009580"/>
    </source>
</evidence>
<dbReference type="Gene3D" id="3.90.190.10">
    <property type="entry name" value="Protein tyrosine phosphatase superfamily"/>
    <property type="match status" value="1"/>
</dbReference>
<proteinExistence type="inferred from homology"/>
<dbReference type="PANTHER" id="PTHR31126">
    <property type="entry name" value="TYROSINE-PROTEIN PHOSPHATASE"/>
    <property type="match status" value="1"/>
</dbReference>
<name>A0A0R1S2B7_9LACO</name>
<dbReference type="InterPro" id="IPR029021">
    <property type="entry name" value="Prot-tyrosine_phosphatase-like"/>
</dbReference>
<dbReference type="Proteomes" id="UP000051931">
    <property type="component" value="Unassembled WGS sequence"/>
</dbReference>
<dbReference type="PROSITE" id="PS00383">
    <property type="entry name" value="TYR_PHOSPHATASE_1"/>
    <property type="match status" value="1"/>
</dbReference>
<dbReference type="eggNOG" id="COG2365">
    <property type="taxonomic scope" value="Bacteria"/>
</dbReference>
<protein>
    <submittedName>
        <fullName evidence="2">Protein tyrosine phosphatase</fullName>
    </submittedName>
</protein>
<dbReference type="PATRIC" id="fig|1122152.4.peg.839"/>
<dbReference type="InterPro" id="IPR016130">
    <property type="entry name" value="Tyr_Pase_AS"/>
</dbReference>
<dbReference type="STRING" id="1122152.GCA_000425905_00893"/>